<keyword evidence="4" id="KW-1185">Reference proteome</keyword>
<feature type="domain" description="DUF4097" evidence="2">
    <location>
        <begin position="60"/>
        <end position="217"/>
    </location>
</feature>
<sequence length="341" mass="38255">MRKMKKLSRISLILIGIGSILALTGFFMGGKLGIVRDNSKFKVFDSKETVIKNEELSSFKSIYIASNFNNIDIIKSHRYAIEIQYEGDNSEVNYTIKDEKLVIEESKLKYKGINIDFRIGDSQIPRYIKVYVPSNVDLDSIDVKSDNANITMNDLSASDILLHCEYGNINAENINTDIFKVEMDNGNINIKKLNSNNNAVLKNLYGNIEINDSTFNKLSNDVTNGSLNIGNTSIDNVIINNEYGNIKSHSLTTNGLQIKSDNSKIDLDGEFKGNTSIKSDYGDVKIKTSIPQESYNYSVSCEYGNIKIGKEKFENNIKINNNKENSIDIVSNNGNINIDFK</sequence>
<keyword evidence="1" id="KW-0472">Membrane</keyword>
<name>A0A1I0YGA4_9CLOT</name>
<evidence type="ECO:0000256" key="1">
    <source>
        <dbReference type="SAM" id="Phobius"/>
    </source>
</evidence>
<dbReference type="InterPro" id="IPR025164">
    <property type="entry name" value="Toastrack_DUF4097"/>
</dbReference>
<dbReference type="AlphaFoldDB" id="A0A1I0YGA4"/>
<evidence type="ECO:0000313" key="4">
    <source>
        <dbReference type="Proteomes" id="UP000198619"/>
    </source>
</evidence>
<proteinExistence type="predicted"/>
<dbReference type="RefSeq" id="WP_090040931.1">
    <property type="nucleotide sequence ID" value="NZ_FOKI01000012.1"/>
</dbReference>
<dbReference type="OrthoDB" id="2064938at2"/>
<gene>
    <name evidence="3" type="ORF">SAMN04488528_1012114</name>
</gene>
<accession>A0A1I0YGA4</accession>
<protein>
    <submittedName>
        <fullName evidence="3">Putative adhesin</fullName>
    </submittedName>
</protein>
<evidence type="ECO:0000259" key="2">
    <source>
        <dbReference type="Pfam" id="PF13349"/>
    </source>
</evidence>
<keyword evidence="1" id="KW-0812">Transmembrane</keyword>
<evidence type="ECO:0000313" key="3">
    <source>
        <dbReference type="EMBL" id="SFB11388.1"/>
    </source>
</evidence>
<organism evidence="3 4">
    <name type="scientific">Clostridium frigidicarnis</name>
    <dbReference type="NCBI Taxonomy" id="84698"/>
    <lineage>
        <taxon>Bacteria</taxon>
        <taxon>Bacillati</taxon>
        <taxon>Bacillota</taxon>
        <taxon>Clostridia</taxon>
        <taxon>Eubacteriales</taxon>
        <taxon>Clostridiaceae</taxon>
        <taxon>Clostridium</taxon>
    </lineage>
</organism>
<feature type="transmembrane region" description="Helical" evidence="1">
    <location>
        <begin position="12"/>
        <end position="34"/>
    </location>
</feature>
<reference evidence="3 4" key="1">
    <citation type="submission" date="2016-10" db="EMBL/GenBank/DDBJ databases">
        <authorList>
            <person name="de Groot N.N."/>
        </authorList>
    </citation>
    <scope>NUCLEOTIDE SEQUENCE [LARGE SCALE GENOMIC DNA]</scope>
    <source>
        <strain evidence="3 4">DSM 12271</strain>
    </source>
</reference>
<dbReference type="Proteomes" id="UP000198619">
    <property type="component" value="Unassembled WGS sequence"/>
</dbReference>
<dbReference type="Pfam" id="PF13349">
    <property type="entry name" value="DUF4097"/>
    <property type="match status" value="1"/>
</dbReference>
<keyword evidence="1" id="KW-1133">Transmembrane helix</keyword>
<dbReference type="STRING" id="84698.SAMN04488528_1012114"/>
<dbReference type="EMBL" id="FOKI01000012">
    <property type="protein sequence ID" value="SFB11388.1"/>
    <property type="molecule type" value="Genomic_DNA"/>
</dbReference>